<sequence>MKNYYRVMLGKQSAHAAECFSGNYIGADLGIAEDLTGQLPDEWRAFNKVFIPKYLALLPGKSKIAAGLACGMLWTVAKGINKGDIVLCPDGTGTYHVGEVIGDYFYAPGLDLPHRRTVRWLDLVIDRAAMSEGLRNSTGSIGTVSSVTGHRDEIERFLVAQAAPRLISTDETVDDPVAFAMEKHLEDFLVQNWEQTELGKSFEIFQEDGERVGQQYPTDTGPIDILAISKDKKQLLVVELKKGRASDVVVGQTLRYMGFVAQELAEPEQETRGVIIALDDDQRIRRALAVAPNIDFYRYQVSFKLLKG</sequence>
<organism evidence="3 4">
    <name type="scientific">Humidesulfovibrio mexicanus</name>
    <dbReference type="NCBI Taxonomy" id="147047"/>
    <lineage>
        <taxon>Bacteria</taxon>
        <taxon>Pseudomonadati</taxon>
        <taxon>Thermodesulfobacteriota</taxon>
        <taxon>Desulfovibrionia</taxon>
        <taxon>Desulfovibrionales</taxon>
        <taxon>Desulfovibrionaceae</taxon>
        <taxon>Humidesulfovibrio</taxon>
    </lineage>
</organism>
<name>A0A239B5V3_9BACT</name>
<dbReference type="Gene3D" id="3.40.1350.10">
    <property type="match status" value="1"/>
</dbReference>
<dbReference type="RefSeq" id="WP_235641583.1">
    <property type="nucleotide sequence ID" value="NZ_FZOC01000004.1"/>
</dbReference>
<dbReference type="Pfam" id="PF01939">
    <property type="entry name" value="NucS_C"/>
    <property type="match status" value="1"/>
</dbReference>
<accession>A0A239B5V3</accession>
<protein>
    <submittedName>
        <fullName evidence="3">Restriction system protein</fullName>
    </submittedName>
</protein>
<dbReference type="GO" id="GO:0003677">
    <property type="term" value="F:DNA binding"/>
    <property type="evidence" value="ECO:0007669"/>
    <property type="project" value="UniProtKB-KW"/>
</dbReference>
<dbReference type="CDD" id="cd22341">
    <property type="entry name" value="NucS-like"/>
    <property type="match status" value="1"/>
</dbReference>
<evidence type="ECO:0000313" key="4">
    <source>
        <dbReference type="Proteomes" id="UP000198324"/>
    </source>
</evidence>
<dbReference type="EMBL" id="FZOC01000004">
    <property type="protein sequence ID" value="SNS03022.1"/>
    <property type="molecule type" value="Genomic_DNA"/>
</dbReference>
<dbReference type="GO" id="GO:0004519">
    <property type="term" value="F:endonuclease activity"/>
    <property type="evidence" value="ECO:0007669"/>
    <property type="project" value="InterPro"/>
</dbReference>
<evidence type="ECO:0000259" key="2">
    <source>
        <dbReference type="Pfam" id="PF01939"/>
    </source>
</evidence>
<keyword evidence="4" id="KW-1185">Reference proteome</keyword>
<evidence type="ECO:0000256" key="1">
    <source>
        <dbReference type="ARBA" id="ARBA00023125"/>
    </source>
</evidence>
<dbReference type="InterPro" id="IPR048301">
    <property type="entry name" value="NucS_C"/>
</dbReference>
<reference evidence="3 4" key="1">
    <citation type="submission" date="2017-06" db="EMBL/GenBank/DDBJ databases">
        <authorList>
            <person name="Kim H.J."/>
            <person name="Triplett B.A."/>
        </authorList>
    </citation>
    <scope>NUCLEOTIDE SEQUENCE [LARGE SCALE GENOMIC DNA]</scope>
    <source>
        <strain evidence="3 4">DSM 13116</strain>
    </source>
</reference>
<dbReference type="Proteomes" id="UP000198324">
    <property type="component" value="Unassembled WGS sequence"/>
</dbReference>
<feature type="domain" description="Endonuclease NucS C-terminal" evidence="2">
    <location>
        <begin position="207"/>
        <end position="279"/>
    </location>
</feature>
<proteinExistence type="predicted"/>
<keyword evidence="1" id="KW-0238">DNA-binding</keyword>
<dbReference type="InterPro" id="IPR011856">
    <property type="entry name" value="tRNA_endonuc-like_dom_sf"/>
</dbReference>
<dbReference type="AlphaFoldDB" id="A0A239B5V3"/>
<gene>
    <name evidence="3" type="ORF">SAMN04488503_2440</name>
</gene>
<dbReference type="InterPro" id="IPR002793">
    <property type="entry name" value="Endonuclease_NucS"/>
</dbReference>
<evidence type="ECO:0000313" key="3">
    <source>
        <dbReference type="EMBL" id="SNS03022.1"/>
    </source>
</evidence>